<dbReference type="Proteomes" id="UP001596074">
    <property type="component" value="Unassembled WGS sequence"/>
</dbReference>
<sequence length="280" mass="29172">MEIPVQAPGGAETRKPTAEAGPRNPHSPDSEWLAAERIAGSLGARISEIWIDVLTRHTNGDETMARRVYAVLNGVHLLGELWRDERIDEVHIQGTDVTVCGSDGVYPVPGFPSLAAARRAVEVFKAAGERMEAVVSRVGGAVVVSRRTGASPDADWLLAGGIITGDQLSQVALALQHMRAVTVTGPAARIVVRALASLVPAGSRVFLGAYATLPAGCVTAAGPMEADYVVGVRPGVVAEQMAAEAQVGALIANPETRIRAALRFAVSGQSVAPGKLTQLP</sequence>
<reference evidence="3" key="1">
    <citation type="journal article" date="2019" name="Int. J. Syst. Evol. Microbiol.">
        <title>The Global Catalogue of Microorganisms (GCM) 10K type strain sequencing project: providing services to taxonomists for standard genome sequencing and annotation.</title>
        <authorList>
            <consortium name="The Broad Institute Genomics Platform"/>
            <consortium name="The Broad Institute Genome Sequencing Center for Infectious Disease"/>
            <person name="Wu L."/>
            <person name="Ma J."/>
        </authorList>
    </citation>
    <scope>NUCLEOTIDE SEQUENCE [LARGE SCALE GENOMIC DNA]</scope>
    <source>
        <strain evidence="3">KCTC 42087</strain>
    </source>
</reference>
<gene>
    <name evidence="2" type="ORF">ACFPZN_34240</name>
</gene>
<keyword evidence="3" id="KW-1185">Reference proteome</keyword>
<comment type="caution">
    <text evidence="2">The sequence shown here is derived from an EMBL/GenBank/DDBJ whole genome shotgun (WGS) entry which is preliminary data.</text>
</comment>
<evidence type="ECO:0000313" key="2">
    <source>
        <dbReference type="EMBL" id="MFC5750708.1"/>
    </source>
</evidence>
<dbReference type="RefSeq" id="WP_378286465.1">
    <property type="nucleotide sequence ID" value="NZ_JBHSON010000057.1"/>
</dbReference>
<name>A0ABW1A827_9ACTN</name>
<evidence type="ECO:0000256" key="1">
    <source>
        <dbReference type="SAM" id="MobiDB-lite"/>
    </source>
</evidence>
<dbReference type="EMBL" id="JBHSON010000057">
    <property type="protein sequence ID" value="MFC5750708.1"/>
    <property type="molecule type" value="Genomic_DNA"/>
</dbReference>
<accession>A0ABW1A827</accession>
<proteinExistence type="predicted"/>
<organism evidence="2 3">
    <name type="scientific">Actinomadura rugatobispora</name>
    <dbReference type="NCBI Taxonomy" id="1994"/>
    <lineage>
        <taxon>Bacteria</taxon>
        <taxon>Bacillati</taxon>
        <taxon>Actinomycetota</taxon>
        <taxon>Actinomycetes</taxon>
        <taxon>Streptosporangiales</taxon>
        <taxon>Thermomonosporaceae</taxon>
        <taxon>Actinomadura</taxon>
    </lineage>
</organism>
<evidence type="ECO:0000313" key="3">
    <source>
        <dbReference type="Proteomes" id="UP001596074"/>
    </source>
</evidence>
<feature type="region of interest" description="Disordered" evidence="1">
    <location>
        <begin position="1"/>
        <end position="30"/>
    </location>
</feature>
<protein>
    <submittedName>
        <fullName evidence="2">Uncharacterized protein</fullName>
    </submittedName>
</protein>